<dbReference type="AlphaFoldDB" id="X1VL67"/>
<dbReference type="EMBL" id="BARW01039386">
    <property type="protein sequence ID" value="GAJ20032.1"/>
    <property type="molecule type" value="Genomic_DNA"/>
</dbReference>
<dbReference type="PANTHER" id="PTHR30604">
    <property type="entry name" value="PROTEIN TRANSPORT PROTEIN HOFQ"/>
    <property type="match status" value="1"/>
</dbReference>
<accession>X1VL67</accession>
<organism evidence="2">
    <name type="scientific">marine sediment metagenome</name>
    <dbReference type="NCBI Taxonomy" id="412755"/>
    <lineage>
        <taxon>unclassified sequences</taxon>
        <taxon>metagenomes</taxon>
        <taxon>ecological metagenomes</taxon>
    </lineage>
</organism>
<gene>
    <name evidence="2" type="ORF">S12H4_60018</name>
</gene>
<dbReference type="PANTHER" id="PTHR30604:SF1">
    <property type="entry name" value="DNA UTILIZATION PROTEIN HOFQ"/>
    <property type="match status" value="1"/>
</dbReference>
<evidence type="ECO:0000259" key="1">
    <source>
        <dbReference type="Pfam" id="PF00263"/>
    </source>
</evidence>
<dbReference type="InterPro" id="IPR004846">
    <property type="entry name" value="T2SS/T3SS_dom"/>
</dbReference>
<dbReference type="Pfam" id="PF00263">
    <property type="entry name" value="Secretin"/>
    <property type="match status" value="1"/>
</dbReference>
<comment type="caution">
    <text evidence="2">The sequence shown here is derived from an EMBL/GenBank/DDBJ whole genome shotgun (WGS) entry which is preliminary data.</text>
</comment>
<feature type="non-terminal residue" evidence="2">
    <location>
        <position position="1"/>
    </location>
</feature>
<dbReference type="InterPro" id="IPR051808">
    <property type="entry name" value="Type_IV_pilus_biogenesis"/>
</dbReference>
<evidence type="ECO:0000313" key="2">
    <source>
        <dbReference type="EMBL" id="GAJ20032.1"/>
    </source>
</evidence>
<dbReference type="GO" id="GO:0009306">
    <property type="term" value="P:protein secretion"/>
    <property type="evidence" value="ECO:0007669"/>
    <property type="project" value="InterPro"/>
</dbReference>
<reference evidence="2" key="1">
    <citation type="journal article" date="2014" name="Front. Microbiol.">
        <title>High frequency of phylogenetically diverse reductive dehalogenase-homologous genes in deep subseafloor sedimentary metagenomes.</title>
        <authorList>
            <person name="Kawai M."/>
            <person name="Futagami T."/>
            <person name="Toyoda A."/>
            <person name="Takaki Y."/>
            <person name="Nishi S."/>
            <person name="Hori S."/>
            <person name="Arai W."/>
            <person name="Tsubouchi T."/>
            <person name="Morono Y."/>
            <person name="Uchiyama I."/>
            <person name="Ito T."/>
            <person name="Fujiyama A."/>
            <person name="Inagaki F."/>
            <person name="Takami H."/>
        </authorList>
    </citation>
    <scope>NUCLEOTIDE SEQUENCE</scope>
    <source>
        <strain evidence="2">Expedition CK06-06</strain>
    </source>
</reference>
<sequence>TSPEVVVNDWEDATMRLQKTIRYTDNSANSNDSEVKELNVGTIFQVTPRLEQGGRIISLDFKLEHTNLIEFDESNLPRIETNEIASRISVPDGGTLLLGGQKITDNQDGQKVQKVLLYLIKAAKLEPDKSPLNN</sequence>
<protein>
    <recommendedName>
        <fullName evidence="1">Type II/III secretion system secretin-like domain-containing protein</fullName>
    </recommendedName>
</protein>
<proteinExistence type="predicted"/>
<feature type="domain" description="Type II/III secretion system secretin-like" evidence="1">
    <location>
        <begin position="2"/>
        <end position="114"/>
    </location>
</feature>
<name>X1VL67_9ZZZZ</name>